<dbReference type="GO" id="GO:0000976">
    <property type="term" value="F:transcription cis-regulatory region binding"/>
    <property type="evidence" value="ECO:0007669"/>
    <property type="project" value="TreeGrafter"/>
</dbReference>
<dbReference type="InterPro" id="IPR020449">
    <property type="entry name" value="Tscrpt_reg_AraC-type_HTH"/>
</dbReference>
<dbReference type="PRINTS" id="PR00032">
    <property type="entry name" value="HTHARAC"/>
</dbReference>
<dbReference type="AlphaFoldDB" id="A0A1J0VRU8"/>
<dbReference type="EMBL" id="CP018082">
    <property type="protein sequence ID" value="APE34738.1"/>
    <property type="molecule type" value="Genomic_DNA"/>
</dbReference>
<sequence length="351" mass="38895">MDVHILCELLDRNGYDSASILTAAGISPDILSRHDSEITRQQELDLHTLFAATTRDRLDIWVECGRRNTFRAWGDFGMANITAPTLSHVRYLAETHGGGTGRYPAVREDGLFTGLAIAFDHHLAPGTPGHLFEVVREAIAGVVLYTELWGAPFPFADIQVPAETAAFGLSDYVDAPIRYGEGPLLFAWPVELDKVPLPHGDQLLHQQYVAKLDRSDMRPVPGKSIEVLVSDALERMIDVHSGLDGVAAELGISRRTLQRRLTESGIDFRRVRASVRLKRAADMLRSSDATISEIASLVGYLEVSSFSHAFRRWSGESPRQYRRRWLSPTEVIGPPVRHGHGTGLVRSRAVC</sequence>
<evidence type="ECO:0000259" key="4">
    <source>
        <dbReference type="PROSITE" id="PS01124"/>
    </source>
</evidence>
<evidence type="ECO:0000256" key="3">
    <source>
        <dbReference type="ARBA" id="ARBA00023163"/>
    </source>
</evidence>
<evidence type="ECO:0000256" key="1">
    <source>
        <dbReference type="ARBA" id="ARBA00023015"/>
    </source>
</evidence>
<dbReference type="GO" id="GO:0003700">
    <property type="term" value="F:DNA-binding transcription factor activity"/>
    <property type="evidence" value="ECO:0007669"/>
    <property type="project" value="InterPro"/>
</dbReference>
<feature type="domain" description="HTH araC/xylS-type" evidence="4">
    <location>
        <begin position="223"/>
        <end position="324"/>
    </location>
</feature>
<dbReference type="Proteomes" id="UP000183810">
    <property type="component" value="Chromosome"/>
</dbReference>
<dbReference type="KEGG" id="nsl:BOX37_13155"/>
<accession>A0A1J0VRU8</accession>
<dbReference type="Pfam" id="PF12625">
    <property type="entry name" value="Arabinose_bd"/>
    <property type="match status" value="1"/>
</dbReference>
<dbReference type="SUPFAM" id="SSF46689">
    <property type="entry name" value="Homeodomain-like"/>
    <property type="match status" value="1"/>
</dbReference>
<organism evidence="5 6">
    <name type="scientific">Nocardia mangyaensis</name>
    <dbReference type="NCBI Taxonomy" id="2213200"/>
    <lineage>
        <taxon>Bacteria</taxon>
        <taxon>Bacillati</taxon>
        <taxon>Actinomycetota</taxon>
        <taxon>Actinomycetes</taxon>
        <taxon>Mycobacteriales</taxon>
        <taxon>Nocardiaceae</taxon>
        <taxon>Nocardia</taxon>
    </lineage>
</organism>
<proteinExistence type="predicted"/>
<dbReference type="InterPro" id="IPR009057">
    <property type="entry name" value="Homeodomain-like_sf"/>
</dbReference>
<keyword evidence="1" id="KW-0805">Transcription regulation</keyword>
<dbReference type="InterPro" id="IPR032687">
    <property type="entry name" value="AraC-type_N"/>
</dbReference>
<dbReference type="PANTHER" id="PTHR47894:SF1">
    <property type="entry name" value="HTH-TYPE TRANSCRIPTIONAL REGULATOR VQSM"/>
    <property type="match status" value="1"/>
</dbReference>
<dbReference type="SMART" id="SM00342">
    <property type="entry name" value="HTH_ARAC"/>
    <property type="match status" value="1"/>
</dbReference>
<name>A0A1J0VRU8_9NOCA</name>
<evidence type="ECO:0000313" key="6">
    <source>
        <dbReference type="Proteomes" id="UP000183810"/>
    </source>
</evidence>
<keyword evidence="6" id="KW-1185">Reference proteome</keyword>
<protein>
    <recommendedName>
        <fullName evidence="4">HTH araC/xylS-type domain-containing protein</fullName>
    </recommendedName>
</protein>
<dbReference type="Gene3D" id="1.10.10.60">
    <property type="entry name" value="Homeodomain-like"/>
    <property type="match status" value="1"/>
</dbReference>
<dbReference type="PROSITE" id="PS00041">
    <property type="entry name" value="HTH_ARAC_FAMILY_1"/>
    <property type="match status" value="1"/>
</dbReference>
<dbReference type="PANTHER" id="PTHR47894">
    <property type="entry name" value="HTH-TYPE TRANSCRIPTIONAL REGULATOR GADX"/>
    <property type="match status" value="1"/>
</dbReference>
<dbReference type="Pfam" id="PF12833">
    <property type="entry name" value="HTH_18"/>
    <property type="match status" value="1"/>
</dbReference>
<gene>
    <name evidence="5" type="ORF">BOX37_13155</name>
</gene>
<evidence type="ECO:0000256" key="2">
    <source>
        <dbReference type="ARBA" id="ARBA00023125"/>
    </source>
</evidence>
<dbReference type="PROSITE" id="PS01124">
    <property type="entry name" value="HTH_ARAC_FAMILY_2"/>
    <property type="match status" value="1"/>
</dbReference>
<keyword evidence="3" id="KW-0804">Transcription</keyword>
<evidence type="ECO:0000313" key="5">
    <source>
        <dbReference type="EMBL" id="APE34738.1"/>
    </source>
</evidence>
<dbReference type="InterPro" id="IPR018062">
    <property type="entry name" value="HTH_AraC-typ_CS"/>
</dbReference>
<dbReference type="GO" id="GO:0005829">
    <property type="term" value="C:cytosol"/>
    <property type="evidence" value="ECO:0007669"/>
    <property type="project" value="TreeGrafter"/>
</dbReference>
<reference evidence="5" key="1">
    <citation type="submission" date="2016-11" db="EMBL/GenBank/DDBJ databases">
        <authorList>
            <person name="Jaros S."/>
            <person name="Januszkiewicz K."/>
            <person name="Wedrychowicz H."/>
        </authorList>
    </citation>
    <scope>NUCLEOTIDE SEQUENCE [LARGE SCALE GENOMIC DNA]</scope>
    <source>
        <strain evidence="5">Y48</strain>
    </source>
</reference>
<keyword evidence="2" id="KW-0238">DNA-binding</keyword>
<dbReference type="InterPro" id="IPR018060">
    <property type="entry name" value="HTH_AraC"/>
</dbReference>